<name>A0ABN5PEE4_9VIBR</name>
<keyword evidence="2" id="KW-1185">Reference proteome</keyword>
<sequence>MVSMAITGCNETTISETNLAPVVDNIPPLTVGKDQDFSFAIKAEDSENLSYRLDERAPDWINIDSNTGVLSVDSSQSVEGLYF</sequence>
<accession>A0ABN5PEE4</accession>
<organism evidence="1 2">
    <name type="scientific">Vibrio alfacsensis</name>
    <dbReference type="NCBI Taxonomy" id="1074311"/>
    <lineage>
        <taxon>Bacteria</taxon>
        <taxon>Pseudomonadati</taxon>
        <taxon>Pseudomonadota</taxon>
        <taxon>Gammaproteobacteria</taxon>
        <taxon>Vibrionales</taxon>
        <taxon>Vibrionaceae</taxon>
        <taxon>Vibrio</taxon>
    </lineage>
</organism>
<reference evidence="1 2" key="1">
    <citation type="submission" date="2018-08" db="EMBL/GenBank/DDBJ databases">
        <title>Genomic taxonomy of the Vibrionaceae family.</title>
        <authorList>
            <person name="Gomez-Gil B."/>
            <person name="Tanaka M."/>
            <person name="Sawabe T."/>
            <person name="Enciso-Ibarra K."/>
        </authorList>
    </citation>
    <scope>NUCLEOTIDE SEQUENCE [LARGE SCALE GENOMIC DNA]</scope>
    <source>
        <strain evidence="1 2">CAIM 1831</strain>
    </source>
</reference>
<dbReference type="InterPro" id="IPR013783">
    <property type="entry name" value="Ig-like_fold"/>
</dbReference>
<dbReference type="InterPro" id="IPR015919">
    <property type="entry name" value="Cadherin-like_sf"/>
</dbReference>
<evidence type="ECO:0000313" key="2">
    <source>
        <dbReference type="Proteomes" id="UP000262832"/>
    </source>
</evidence>
<dbReference type="EMBL" id="CP032093">
    <property type="protein sequence ID" value="AXY00476.1"/>
    <property type="molecule type" value="Genomic_DNA"/>
</dbReference>
<gene>
    <name evidence="1" type="ORF">D1115_03735</name>
</gene>
<proteinExistence type="predicted"/>
<protein>
    <recommendedName>
        <fullName evidence="3">Dystroglycan-type cadherin-like domain-containing protein</fullName>
    </recommendedName>
</protein>
<dbReference type="SUPFAM" id="SSF49313">
    <property type="entry name" value="Cadherin-like"/>
    <property type="match status" value="1"/>
</dbReference>
<evidence type="ECO:0008006" key="3">
    <source>
        <dbReference type="Google" id="ProtNLM"/>
    </source>
</evidence>
<dbReference type="Proteomes" id="UP000262832">
    <property type="component" value="Chromosome I"/>
</dbReference>
<dbReference type="Gene3D" id="2.60.40.10">
    <property type="entry name" value="Immunoglobulins"/>
    <property type="match status" value="1"/>
</dbReference>
<evidence type="ECO:0000313" key="1">
    <source>
        <dbReference type="EMBL" id="AXY00476.1"/>
    </source>
</evidence>